<protein>
    <submittedName>
        <fullName evidence="1">Pyridoxal-phosphate dependent enzyme</fullName>
    </submittedName>
</protein>
<dbReference type="AlphaFoldDB" id="A0A4R6GR48"/>
<dbReference type="InterPro" id="IPR036052">
    <property type="entry name" value="TrpB-like_PALP_sf"/>
</dbReference>
<evidence type="ECO:0000313" key="1">
    <source>
        <dbReference type="EMBL" id="TDN97832.1"/>
    </source>
</evidence>
<name>A0A4R6GR48_9GAMM</name>
<keyword evidence="2" id="KW-1185">Reference proteome</keyword>
<dbReference type="EMBL" id="SNWH01000029">
    <property type="protein sequence ID" value="TDN97832.1"/>
    <property type="molecule type" value="Genomic_DNA"/>
</dbReference>
<dbReference type="Gene3D" id="3.40.50.1100">
    <property type="match status" value="1"/>
</dbReference>
<organism evidence="1 2">
    <name type="scientific">Halomonas ventosae</name>
    <dbReference type="NCBI Taxonomy" id="229007"/>
    <lineage>
        <taxon>Bacteria</taxon>
        <taxon>Pseudomonadati</taxon>
        <taxon>Pseudomonadota</taxon>
        <taxon>Gammaproteobacteria</taxon>
        <taxon>Oceanospirillales</taxon>
        <taxon>Halomonadaceae</taxon>
        <taxon>Halomonas</taxon>
    </lineage>
</organism>
<evidence type="ECO:0000313" key="2">
    <source>
        <dbReference type="Proteomes" id="UP000295150"/>
    </source>
</evidence>
<reference evidence="1 2" key="1">
    <citation type="submission" date="2019-03" db="EMBL/GenBank/DDBJ databases">
        <title>Freshwater and sediment microbial communities from various areas in North America, analyzing microbe dynamics in response to fracking.</title>
        <authorList>
            <person name="Lamendella R."/>
        </authorList>
    </citation>
    <scope>NUCLEOTIDE SEQUENCE [LARGE SCALE GENOMIC DNA]</scope>
    <source>
        <strain evidence="1 2">1_TX</strain>
    </source>
</reference>
<comment type="caution">
    <text evidence="1">The sequence shown here is derived from an EMBL/GenBank/DDBJ whole genome shotgun (WGS) entry which is preliminary data.</text>
</comment>
<sequence>MAVDETAIHEAMHHLLYRSKLAAEPGAAVGVAALRQGTVTLPPEGDVVVVVTGGNLAREELEAFL</sequence>
<proteinExistence type="predicted"/>
<dbReference type="Proteomes" id="UP000295150">
    <property type="component" value="Unassembled WGS sequence"/>
</dbReference>
<gene>
    <name evidence="1" type="ORF">DFO68_1297</name>
</gene>
<accession>A0A4R6GR48</accession>
<dbReference type="SUPFAM" id="SSF53686">
    <property type="entry name" value="Tryptophan synthase beta subunit-like PLP-dependent enzymes"/>
    <property type="match status" value="1"/>
</dbReference>